<evidence type="ECO:0000313" key="9">
    <source>
        <dbReference type="EMBL" id="GAT58517.1"/>
    </source>
</evidence>
<keyword evidence="2" id="KW-0805">Transcription regulation</keyword>
<dbReference type="InterPro" id="IPR004827">
    <property type="entry name" value="bZIP"/>
</dbReference>
<accession>A0ABQ0M5G4</accession>
<keyword evidence="5" id="KW-0539">Nucleus</keyword>
<proteinExistence type="predicted"/>
<evidence type="ECO:0000256" key="1">
    <source>
        <dbReference type="ARBA" id="ARBA00022843"/>
    </source>
</evidence>
<dbReference type="CDD" id="cd14812">
    <property type="entry name" value="bZIP_u3"/>
    <property type="match status" value="1"/>
</dbReference>
<protein>
    <recommendedName>
        <fullName evidence="6">X-box-binding protein 1</fullName>
    </recommendedName>
</protein>
<dbReference type="EMBL" id="DF849740">
    <property type="protein sequence ID" value="GAT58517.1"/>
    <property type="molecule type" value="Genomic_DNA"/>
</dbReference>
<feature type="compositionally biased region" description="Low complexity" evidence="7">
    <location>
        <begin position="1"/>
        <end position="14"/>
    </location>
</feature>
<keyword evidence="4" id="KW-0804">Transcription</keyword>
<evidence type="ECO:0000256" key="4">
    <source>
        <dbReference type="ARBA" id="ARBA00023163"/>
    </source>
</evidence>
<keyword evidence="3" id="KW-0238">DNA-binding</keyword>
<dbReference type="InterPro" id="IPR046347">
    <property type="entry name" value="bZIP_sf"/>
</dbReference>
<dbReference type="SUPFAM" id="SSF57959">
    <property type="entry name" value="Leucine zipper domain"/>
    <property type="match status" value="1"/>
</dbReference>
<dbReference type="Pfam" id="PF07716">
    <property type="entry name" value="bZIP_2"/>
    <property type="match status" value="1"/>
</dbReference>
<evidence type="ECO:0000256" key="3">
    <source>
        <dbReference type="ARBA" id="ARBA00023125"/>
    </source>
</evidence>
<dbReference type="PROSITE" id="PS50217">
    <property type="entry name" value="BZIP"/>
    <property type="match status" value="1"/>
</dbReference>
<dbReference type="SMART" id="SM00338">
    <property type="entry name" value="BRLZ"/>
    <property type="match status" value="1"/>
</dbReference>
<name>A0ABQ0M5G4_MYCCL</name>
<dbReference type="PANTHER" id="PTHR46542:SF1">
    <property type="entry name" value="X-BOX BINDING PROTEIN 1"/>
    <property type="match status" value="1"/>
</dbReference>
<evidence type="ECO:0000256" key="6">
    <source>
        <dbReference type="ARBA" id="ARBA00040165"/>
    </source>
</evidence>
<sequence length="349" mass="37173">MAPSVDPSSISMSPSPEPEEQGPSRKRQRTSTSSEERKEARAHRNRIAAQNSRDRRKAQFSYLERRVSELEEENRQLRAGIAVPPAQQQDRDRENEELRARIRTLEEGWNVVVKALAANGVPMVTAAPATTAPPPPPATAPVPEQPAAPEPVVAAAADSFQEPTMSFPLSPAPTTSSLDFDLASPPSFMSGPAAGGLDLSLALGSLEAVASPEETVIDDATMDDLFREILAPSPSLVPANLPFDAPPAVQFQDSAESTSPAAPYPPQMTPGDILGLEGLVGSSGATEVDGDNSEIWTGELEVDMLEMDRILELLPAADAAFQQNLDQLNIDIGLSWADVVAEPNLVGVF</sequence>
<dbReference type="PROSITE" id="PS00036">
    <property type="entry name" value="BZIP_BASIC"/>
    <property type="match status" value="1"/>
</dbReference>
<dbReference type="Gene3D" id="1.20.5.170">
    <property type="match status" value="1"/>
</dbReference>
<organism evidence="9 10">
    <name type="scientific">Mycena chlorophos</name>
    <name type="common">Agaric fungus</name>
    <name type="synonym">Agaricus chlorophos</name>
    <dbReference type="NCBI Taxonomy" id="658473"/>
    <lineage>
        <taxon>Eukaryota</taxon>
        <taxon>Fungi</taxon>
        <taxon>Dikarya</taxon>
        <taxon>Basidiomycota</taxon>
        <taxon>Agaricomycotina</taxon>
        <taxon>Agaricomycetes</taxon>
        <taxon>Agaricomycetidae</taxon>
        <taxon>Agaricales</taxon>
        <taxon>Marasmiineae</taxon>
        <taxon>Mycenaceae</taxon>
        <taxon>Mycena</taxon>
    </lineage>
</organism>
<keyword evidence="10" id="KW-1185">Reference proteome</keyword>
<feature type="region of interest" description="Disordered" evidence="7">
    <location>
        <begin position="1"/>
        <end position="58"/>
    </location>
</feature>
<evidence type="ECO:0000256" key="7">
    <source>
        <dbReference type="SAM" id="MobiDB-lite"/>
    </source>
</evidence>
<evidence type="ECO:0000256" key="5">
    <source>
        <dbReference type="ARBA" id="ARBA00023242"/>
    </source>
</evidence>
<evidence type="ECO:0000256" key="2">
    <source>
        <dbReference type="ARBA" id="ARBA00023015"/>
    </source>
</evidence>
<keyword evidence="1" id="KW-0832">Ubl conjugation</keyword>
<evidence type="ECO:0000259" key="8">
    <source>
        <dbReference type="PROSITE" id="PS50217"/>
    </source>
</evidence>
<gene>
    <name evidence="9" type="ORF">MCHLO_14943</name>
</gene>
<evidence type="ECO:0000313" key="10">
    <source>
        <dbReference type="Proteomes" id="UP000815677"/>
    </source>
</evidence>
<dbReference type="PANTHER" id="PTHR46542">
    <property type="entry name" value="X-BOX BINDING PROTEIN 1"/>
    <property type="match status" value="1"/>
</dbReference>
<feature type="domain" description="BZIP" evidence="8">
    <location>
        <begin position="35"/>
        <end position="82"/>
    </location>
</feature>
<reference evidence="9" key="1">
    <citation type="submission" date="2014-09" db="EMBL/GenBank/DDBJ databases">
        <title>Genome sequence of the luminous mushroom Mycena chlorophos for searching fungal bioluminescence genes.</title>
        <authorList>
            <person name="Tanaka Y."/>
            <person name="Kasuga D."/>
            <person name="Oba Y."/>
            <person name="Hase S."/>
            <person name="Sato K."/>
            <person name="Oba Y."/>
            <person name="Sakakibara Y."/>
        </authorList>
    </citation>
    <scope>NUCLEOTIDE SEQUENCE</scope>
</reference>
<feature type="region of interest" description="Disordered" evidence="7">
    <location>
        <begin position="70"/>
        <end position="95"/>
    </location>
</feature>
<dbReference type="Proteomes" id="UP000815677">
    <property type="component" value="Unassembled WGS sequence"/>
</dbReference>
<dbReference type="InterPro" id="IPR052470">
    <property type="entry name" value="ER_Stress-Reg_TF"/>
</dbReference>